<protein>
    <submittedName>
        <fullName evidence="2">Ribbon-helix-helix domain-containing protein</fullName>
    </submittedName>
</protein>
<dbReference type="Pfam" id="PF13467">
    <property type="entry name" value="RHH_4"/>
    <property type="match status" value="1"/>
</dbReference>
<name>A0A7L5BZF3_9RHOB</name>
<dbReference type="KEGG" id="hdh:G5B40_14050"/>
<gene>
    <name evidence="2" type="ORF">G5B40_14050</name>
</gene>
<proteinExistence type="predicted"/>
<evidence type="ECO:0000259" key="1">
    <source>
        <dbReference type="Pfam" id="PF13467"/>
    </source>
</evidence>
<dbReference type="InterPro" id="IPR038268">
    <property type="entry name" value="RHH_sf"/>
</dbReference>
<dbReference type="RefSeq" id="WP_165099801.1">
    <property type="nucleotide sequence ID" value="NZ_CP049056.1"/>
</dbReference>
<dbReference type="Proteomes" id="UP000503336">
    <property type="component" value="Chromosome"/>
</dbReference>
<evidence type="ECO:0000313" key="3">
    <source>
        <dbReference type="Proteomes" id="UP000503336"/>
    </source>
</evidence>
<dbReference type="Gene3D" id="1.10.3990.20">
    <property type="entry name" value="protein bp1543"/>
    <property type="match status" value="1"/>
</dbReference>
<reference evidence="2 3" key="1">
    <citation type="submission" date="2020-02" db="EMBL/GenBank/DDBJ databases">
        <title>complete genome sequence of Rhodobacteraceae bacterium.</title>
        <authorList>
            <person name="Park J."/>
            <person name="Kim Y.-S."/>
            <person name="Kim K.-H."/>
        </authorList>
    </citation>
    <scope>NUCLEOTIDE SEQUENCE [LARGE SCALE GENOMIC DNA]</scope>
    <source>
        <strain evidence="2 3">RR4-56</strain>
    </source>
</reference>
<keyword evidence="3" id="KW-1185">Reference proteome</keyword>
<accession>A0A7L5BZF3</accession>
<feature type="domain" description="Ribbon-helix-helix" evidence="1">
    <location>
        <begin position="7"/>
        <end position="70"/>
    </location>
</feature>
<dbReference type="AlphaFoldDB" id="A0A7L5BZF3"/>
<dbReference type="EMBL" id="CP049056">
    <property type="protein sequence ID" value="QIE56483.1"/>
    <property type="molecule type" value="Genomic_DNA"/>
</dbReference>
<dbReference type="InterPro" id="IPR027373">
    <property type="entry name" value="RHH_dom"/>
</dbReference>
<evidence type="ECO:0000313" key="2">
    <source>
        <dbReference type="EMBL" id="QIE56483.1"/>
    </source>
</evidence>
<sequence>MATYAPPKKHSLTLAGHRTSVTLEPPFWRAFQELAMSEGVSINALAARIDAARPAEVGLASAIRSHVLEEALRRARSAEE</sequence>
<organism evidence="2 3">
    <name type="scientific">Pikeienuella piscinae</name>
    <dbReference type="NCBI Taxonomy" id="2748098"/>
    <lineage>
        <taxon>Bacteria</taxon>
        <taxon>Pseudomonadati</taxon>
        <taxon>Pseudomonadota</taxon>
        <taxon>Alphaproteobacteria</taxon>
        <taxon>Rhodobacterales</taxon>
        <taxon>Paracoccaceae</taxon>
        <taxon>Pikeienuella</taxon>
    </lineage>
</organism>